<evidence type="ECO:0000256" key="1">
    <source>
        <dbReference type="ARBA" id="ARBA00022737"/>
    </source>
</evidence>
<evidence type="ECO:0000313" key="8">
    <source>
        <dbReference type="Proteomes" id="UP001412239"/>
    </source>
</evidence>
<feature type="compositionally biased region" description="Basic and acidic residues" evidence="5">
    <location>
        <begin position="970"/>
        <end position="988"/>
    </location>
</feature>
<feature type="compositionally biased region" description="Basic and acidic residues" evidence="5">
    <location>
        <begin position="905"/>
        <end position="922"/>
    </location>
</feature>
<dbReference type="InterPro" id="IPR044736">
    <property type="entry name" value="Gid1/RanBPM/SPLA_SPRY"/>
</dbReference>
<feature type="compositionally biased region" description="Acidic residues" evidence="5">
    <location>
        <begin position="875"/>
        <end position="898"/>
    </location>
</feature>
<feature type="compositionally biased region" description="Acidic residues" evidence="5">
    <location>
        <begin position="745"/>
        <end position="766"/>
    </location>
</feature>
<dbReference type="InterPro" id="IPR036770">
    <property type="entry name" value="Ankyrin_rpt-contain_sf"/>
</dbReference>
<dbReference type="PANTHER" id="PTHR24198:SF165">
    <property type="entry name" value="ANKYRIN REPEAT-CONTAINING PROTEIN-RELATED"/>
    <property type="match status" value="1"/>
</dbReference>
<feature type="repeat" description="ANK" evidence="3">
    <location>
        <begin position="1532"/>
        <end position="1564"/>
    </location>
</feature>
<dbReference type="PROSITE" id="PS50088">
    <property type="entry name" value="ANK_REPEAT"/>
    <property type="match status" value="7"/>
</dbReference>
<feature type="repeat" description="ANK" evidence="3">
    <location>
        <begin position="1643"/>
        <end position="1675"/>
    </location>
</feature>
<feature type="domain" description="B30.2/SPRY" evidence="6">
    <location>
        <begin position="1768"/>
        <end position="1946"/>
    </location>
</feature>
<dbReference type="EMBL" id="LN890945">
    <property type="protein sequence ID" value="CUS15646.1"/>
    <property type="molecule type" value="Genomic_DNA"/>
</dbReference>
<dbReference type="SMART" id="SM00248">
    <property type="entry name" value="ANK"/>
    <property type="match status" value="12"/>
</dbReference>
<feature type="compositionally biased region" description="Acidic residues" evidence="5">
    <location>
        <begin position="672"/>
        <end position="704"/>
    </location>
</feature>
<dbReference type="Pfam" id="PF13857">
    <property type="entry name" value="Ank_5"/>
    <property type="match status" value="1"/>
</dbReference>
<evidence type="ECO:0000256" key="2">
    <source>
        <dbReference type="ARBA" id="ARBA00023043"/>
    </source>
</evidence>
<sequence>MGTPTFNKELKFRMEGASLWDKGKYIFHEKLKNDEGGSLAHVQQFLSDTTTIKQALEVGESTKKKAEGKYSGRIGKILRKMQFFAQFGDIAIQHNPETTALVWAAFRMMLQLAVNDLETCEILTSACDDVAGTVFMCEVYERRYIQVMHDEDSDIAQKVVERIPSLYAIVLEFSYEARRHMSRGKFCKRCISETHPQSTNFTRLLNDIKKVSVEINDLAGLAFQQDVLKTLGGLHALTPMLIGWEEIVHQSGEGIEELRNLMSTIIEENKKNAQESRFEQKIRAEAKERERVEAEYEKNLKWLDRLEDPGYEHRTNTNLRQSNTCTWIFGDEEYKNWYESESSSMVWVVGDVGEIAWIILPWALPGAPNPGRLGTVSLKKLNKFVWGVSFGKSVLLSAVIEELLKVDDGRIVLFFFCKSGDDSTQRAGAIFRNLIAHIYQKIHDNFPELLEESAKILAKVQKKGGLGKNDLEYAKSVKNLKPALEGLARLHEKPVFIVIDALDECNDREKEGLTNSLRGMVGTSANLKILVASRPEADLLQGFEEIPKIEPGHNNNNSGDIKAYLVEELNKLSSCTPKERKTALKEIIKRSAGMFRYANLAVDRLRQPWRRPIEKHLATFPDGLEAFYRQRFQQIKPELREILVMALRWIILAKGDVTPLIVAEDYRRVFDDECDDDDGDDMGGTDEASSDDGSGEESDNEEADQGVALTDGAGAVDGQKVGDDNMQKKNEDSGDPGTEPTDIPEGNDDDVPAAEEDKEANEENADEYGGMLDDTLKHVREAGSIFIKFIKSTDRDAPLRLRHTSVKDFVLKESSKYASIRRETFCSRCASNGSEQITPLLVTPKHGHLILSLTIFTHLNSETFKRRYLPIVATEESEAGDQDTDEGVAGEEEGDVDVQNDGAVEESKEVCDGNETKERGEQEGGGAGGELDAGATMEEEDRRGEGGAIEERGKPTDETAKDGTGNKGEGIVKDSKDLETTYPRKGEDDCASTLQESTPLLMNDSGIDVSSLENDGEQLAGEEGAEVAEVVEEEDRRDLIRRTGPLCQNERTFFWCADEQSEYGSEFFDGSKGEKLEKIAIFADTHNLDAPIKGLRFKRKDLGWSHYFGHSIRGRTGVVVFDLQGEIIQGVLFQRAAGLLALSFKTEARRGPYYGLWFNSQDIAVADYPGHVPIGLCWSKNPSERVPLGLLYKAADPPEEYAYIPQEQQNPPTEWITDFKPTLEEAENGSGADGTASEADSDYELEPQEPKGDGGDASLSPCRYELANWMYHLQQAERLWTPEEREGNKDWDRLWDLVENFLCNSPAEFTLWQYEVWPIVYPYSFDEDSVSGALHVAASYSLTGLVARLLKKGHDVNSANGDRITPLHLAAALSQDPGLVKLLLEHGADVNAIDCNQRTPLGELSLKLNGSPEIAKLLLDGGATVEAADWSGMTPLHAACQNGNVEIFRQLVEKGANVKAQDETGETPLHKALRRADPPPELIEELIQHGADVNGQDRQSQAPLYEAAELGSSAAVSILLRLGANVNDDDETGTTALHIAAASGHCGVVSLLIENGADLNAKDHKGKTALAWATQNGRGEVVSYLLEKQTSQDPEKSYLVAADSQGRTALHRAAAKGYTEIVTKLLDAGNPSFGPTQLEGNSLAATPLHPAVFGGHVKVVELLVERGSDINAPNRNGQTPLELAVTQWGVCYESRWEAMHDCIMAMIKSHPQAAVNNWKLFRTAIYNNSVDVVTSVLDQGIDPNALDEHGWSPLAIAEQMLNSRAIEDVVEILKARGAREFGAPTGEANGGPVIGQPPMLMNRNDRGPIVDVSEDGLEVRSLRPESLHYGSIRANHPIPKGEYTFYFEVELQNVIRLESDCPVIAIGICTDVAPLEDQVPGMSELGSIAYHGDDGGFYHNGDGREIYGPTYSAGDVIGCGVDFVNDRIFFTKNGEFLGGLNSHFIA</sequence>
<reference evidence="7" key="1">
    <citation type="submission" date="2015-10" db="EMBL/GenBank/DDBJ databases">
        <authorList>
            <person name="Regsiter A."/>
            <person name="william w."/>
        </authorList>
    </citation>
    <scope>NUCLEOTIDE SEQUENCE</scope>
    <source>
        <strain evidence="7">Montdore</strain>
    </source>
</reference>
<dbReference type="InterPro" id="IPR001870">
    <property type="entry name" value="B30.2/SPRY"/>
</dbReference>
<proteinExistence type="predicted"/>
<feature type="region of interest" description="Disordered" evidence="5">
    <location>
        <begin position="875"/>
        <end position="990"/>
    </location>
</feature>
<dbReference type="InterPro" id="IPR003877">
    <property type="entry name" value="SPRY_dom"/>
</dbReference>
<feature type="compositionally biased region" description="Basic and acidic residues" evidence="5">
    <location>
        <begin position="940"/>
        <end position="961"/>
    </location>
</feature>
<dbReference type="Pfam" id="PF12796">
    <property type="entry name" value="Ank_2"/>
    <property type="match status" value="2"/>
</dbReference>
<name>A0A292Q783_9PEZI</name>
<keyword evidence="2 3" id="KW-0040">ANK repeat</keyword>
<organism evidence="7 8">
    <name type="scientific">Tuber aestivum</name>
    <name type="common">summer truffle</name>
    <dbReference type="NCBI Taxonomy" id="59557"/>
    <lineage>
        <taxon>Eukaryota</taxon>
        <taxon>Fungi</taxon>
        <taxon>Dikarya</taxon>
        <taxon>Ascomycota</taxon>
        <taxon>Pezizomycotina</taxon>
        <taxon>Pezizomycetes</taxon>
        <taxon>Pezizales</taxon>
        <taxon>Tuberaceae</taxon>
        <taxon>Tuber</taxon>
    </lineage>
</organism>
<keyword evidence="8" id="KW-1185">Reference proteome</keyword>
<gene>
    <name evidence="7" type="ORF">GSTUAT00000349001</name>
</gene>
<dbReference type="PROSITE" id="PS50297">
    <property type="entry name" value="ANK_REP_REGION"/>
    <property type="match status" value="7"/>
</dbReference>
<dbReference type="Gene3D" id="2.60.120.920">
    <property type="match status" value="1"/>
</dbReference>
<dbReference type="CDD" id="cd12885">
    <property type="entry name" value="SPRY_RanBP_like"/>
    <property type="match status" value="1"/>
</dbReference>
<accession>A0A292Q783</accession>
<dbReference type="Pfam" id="PF00023">
    <property type="entry name" value="Ank"/>
    <property type="match status" value="2"/>
</dbReference>
<dbReference type="PRINTS" id="PR01415">
    <property type="entry name" value="ANKYRIN"/>
</dbReference>
<feature type="coiled-coil region" evidence="4">
    <location>
        <begin position="255"/>
        <end position="295"/>
    </location>
</feature>
<evidence type="ECO:0000256" key="5">
    <source>
        <dbReference type="SAM" id="MobiDB-lite"/>
    </source>
</evidence>
<dbReference type="Gene3D" id="1.25.40.20">
    <property type="entry name" value="Ankyrin repeat-containing domain"/>
    <property type="match status" value="4"/>
</dbReference>
<dbReference type="InterPro" id="IPR056884">
    <property type="entry name" value="NPHP3-like_N"/>
</dbReference>
<dbReference type="Pfam" id="PF00622">
    <property type="entry name" value="SPRY"/>
    <property type="match status" value="1"/>
</dbReference>
<evidence type="ECO:0000256" key="3">
    <source>
        <dbReference type="PROSITE-ProRule" id="PRU00023"/>
    </source>
</evidence>
<feature type="repeat" description="ANK" evidence="3">
    <location>
        <begin position="1431"/>
        <end position="1463"/>
    </location>
</feature>
<evidence type="ECO:0000313" key="7">
    <source>
        <dbReference type="EMBL" id="CUS15646.1"/>
    </source>
</evidence>
<dbReference type="SUPFAM" id="SSF52540">
    <property type="entry name" value="P-loop containing nucleoside triphosphate hydrolases"/>
    <property type="match status" value="1"/>
</dbReference>
<dbReference type="InterPro" id="IPR002110">
    <property type="entry name" value="Ankyrin_rpt"/>
</dbReference>
<keyword evidence="4" id="KW-0175">Coiled coil</keyword>
<dbReference type="InterPro" id="IPR043136">
    <property type="entry name" value="B30.2/SPRY_sf"/>
</dbReference>
<feature type="repeat" description="ANK" evidence="3">
    <location>
        <begin position="1362"/>
        <end position="1395"/>
    </location>
</feature>
<dbReference type="InterPro" id="IPR056125">
    <property type="entry name" value="DUF7708"/>
</dbReference>
<dbReference type="InterPro" id="IPR013320">
    <property type="entry name" value="ConA-like_dom_sf"/>
</dbReference>
<feature type="repeat" description="ANK" evidence="3">
    <location>
        <begin position="1605"/>
        <end position="1629"/>
    </location>
</feature>
<feature type="repeat" description="ANK" evidence="3">
    <location>
        <begin position="1499"/>
        <end position="1531"/>
    </location>
</feature>
<dbReference type="SUPFAM" id="SSF48403">
    <property type="entry name" value="Ankyrin repeat"/>
    <property type="match status" value="2"/>
</dbReference>
<feature type="region of interest" description="Disordered" evidence="5">
    <location>
        <begin position="672"/>
        <end position="769"/>
    </location>
</feature>
<dbReference type="SMART" id="SM00449">
    <property type="entry name" value="SPRY"/>
    <property type="match status" value="1"/>
</dbReference>
<dbReference type="SUPFAM" id="SSF49899">
    <property type="entry name" value="Concanavalin A-like lectins/glucanases"/>
    <property type="match status" value="1"/>
</dbReference>
<dbReference type="Proteomes" id="UP001412239">
    <property type="component" value="Unassembled WGS sequence"/>
</dbReference>
<dbReference type="Pfam" id="PF24883">
    <property type="entry name" value="NPHP3_N"/>
    <property type="match status" value="1"/>
</dbReference>
<feature type="compositionally biased region" description="Basic and acidic residues" evidence="5">
    <location>
        <begin position="720"/>
        <end position="732"/>
    </location>
</feature>
<dbReference type="PROSITE" id="PS50188">
    <property type="entry name" value="B302_SPRY"/>
    <property type="match status" value="1"/>
</dbReference>
<feature type="repeat" description="ANK" evidence="3">
    <location>
        <begin position="1464"/>
        <end position="1498"/>
    </location>
</feature>
<feature type="region of interest" description="Disordered" evidence="5">
    <location>
        <begin position="1225"/>
        <end position="1257"/>
    </location>
</feature>
<dbReference type="InterPro" id="IPR027417">
    <property type="entry name" value="P-loop_NTPase"/>
</dbReference>
<keyword evidence="1" id="KW-0677">Repeat</keyword>
<protein>
    <recommendedName>
        <fullName evidence="6">B30.2/SPRY domain-containing protein</fullName>
    </recommendedName>
</protein>
<dbReference type="Gene3D" id="3.40.50.300">
    <property type="entry name" value="P-loop containing nucleotide triphosphate hydrolases"/>
    <property type="match status" value="1"/>
</dbReference>
<dbReference type="PANTHER" id="PTHR24198">
    <property type="entry name" value="ANKYRIN REPEAT AND PROTEIN KINASE DOMAIN-CONTAINING PROTEIN"/>
    <property type="match status" value="1"/>
</dbReference>
<evidence type="ECO:0000256" key="4">
    <source>
        <dbReference type="SAM" id="Coils"/>
    </source>
</evidence>
<dbReference type="Pfam" id="PF24809">
    <property type="entry name" value="DUF7708"/>
    <property type="match status" value="1"/>
</dbReference>
<evidence type="ECO:0000259" key="6">
    <source>
        <dbReference type="PROSITE" id="PS50188"/>
    </source>
</evidence>